<proteinExistence type="predicted"/>
<sequence length="232" mass="25237">MHMSVSPFVLHALTTLARLVSAVRYAGFASTVSCSGANFFCDDGGAVCCSLPTGFGFSVEFDHLPAGTQGQGYTGDTCGDFLFSAFGPDTKCWNGGGVRATHMNWFHSPQSNRRSFLPARADNSTCAPSGFTYHDESSTQKTIQVPLGEANIVAESYHKKDFAKLASYAVYKYGKNKLFFKDAIISDGEKIRTFSFGCIRRLTLRGHAAHAVVLAVLYYVESVPRYDGRASM</sequence>
<gene>
    <name evidence="1" type="ORF">CCMSSC00406_0009294</name>
</gene>
<keyword evidence="2" id="KW-1185">Reference proteome</keyword>
<name>A0ACB7IVE4_PLECO</name>
<evidence type="ECO:0000313" key="2">
    <source>
        <dbReference type="Proteomes" id="UP000824881"/>
    </source>
</evidence>
<dbReference type="Proteomes" id="UP000824881">
    <property type="component" value="Unassembled WGS sequence"/>
</dbReference>
<reference evidence="1 2" key="1">
    <citation type="journal article" date="2021" name="Appl. Environ. Microbiol.">
        <title>Genetic linkage and physical mapping for an oyster mushroom Pleurotus cornucopiae and QTL analysis for the trait cap color.</title>
        <authorList>
            <person name="Zhang Y."/>
            <person name="Gao W."/>
            <person name="Sonnenberg A."/>
            <person name="Chen Q."/>
            <person name="Zhang J."/>
            <person name="Huang C."/>
        </authorList>
    </citation>
    <scope>NUCLEOTIDE SEQUENCE [LARGE SCALE GENOMIC DNA]</scope>
    <source>
        <strain evidence="1">CCMSSC00406</strain>
    </source>
</reference>
<organism evidence="1 2">
    <name type="scientific">Pleurotus cornucopiae</name>
    <name type="common">Cornucopia mushroom</name>
    <dbReference type="NCBI Taxonomy" id="5321"/>
    <lineage>
        <taxon>Eukaryota</taxon>
        <taxon>Fungi</taxon>
        <taxon>Dikarya</taxon>
        <taxon>Basidiomycota</taxon>
        <taxon>Agaricomycotina</taxon>
        <taxon>Agaricomycetes</taxon>
        <taxon>Agaricomycetidae</taxon>
        <taxon>Agaricales</taxon>
        <taxon>Pleurotineae</taxon>
        <taxon>Pleurotaceae</taxon>
        <taxon>Pleurotus</taxon>
    </lineage>
</organism>
<protein>
    <submittedName>
        <fullName evidence="1">Uncharacterized protein</fullName>
    </submittedName>
</protein>
<evidence type="ECO:0000313" key="1">
    <source>
        <dbReference type="EMBL" id="KAG9222095.1"/>
    </source>
</evidence>
<dbReference type="EMBL" id="WQMT02000005">
    <property type="protein sequence ID" value="KAG9222095.1"/>
    <property type="molecule type" value="Genomic_DNA"/>
</dbReference>
<accession>A0ACB7IVE4</accession>
<comment type="caution">
    <text evidence="1">The sequence shown here is derived from an EMBL/GenBank/DDBJ whole genome shotgun (WGS) entry which is preliminary data.</text>
</comment>